<name>A0ABV0PRJ8_9TELE</name>
<dbReference type="InterPro" id="IPR006179">
    <property type="entry name" value="5_nucleotidase/apyrase"/>
</dbReference>
<comment type="catalytic activity">
    <reaction evidence="1">
        <text>a ribonucleoside 5'-phosphate + H2O = a ribonucleoside + phosphate</text>
        <dbReference type="Rhea" id="RHEA:12484"/>
        <dbReference type="ChEBI" id="CHEBI:15377"/>
        <dbReference type="ChEBI" id="CHEBI:18254"/>
        <dbReference type="ChEBI" id="CHEBI:43474"/>
        <dbReference type="ChEBI" id="CHEBI:58043"/>
        <dbReference type="EC" id="3.1.3.5"/>
    </reaction>
</comment>
<keyword evidence="4" id="KW-1185">Reference proteome</keyword>
<dbReference type="PANTHER" id="PTHR11575">
    <property type="entry name" value="5'-NUCLEOTIDASE-RELATED"/>
    <property type="match status" value="1"/>
</dbReference>
<evidence type="ECO:0000313" key="4">
    <source>
        <dbReference type="Proteomes" id="UP001476798"/>
    </source>
</evidence>
<evidence type="ECO:0000256" key="1">
    <source>
        <dbReference type="ARBA" id="ARBA00000815"/>
    </source>
</evidence>
<feature type="non-terminal residue" evidence="3">
    <location>
        <position position="1"/>
    </location>
</feature>
<accession>A0ABV0PRJ8</accession>
<dbReference type="SUPFAM" id="SSF56300">
    <property type="entry name" value="Metallo-dependent phosphatases"/>
    <property type="match status" value="1"/>
</dbReference>
<protein>
    <recommendedName>
        <fullName evidence="2">5'-nucleotidase</fullName>
        <ecNumber evidence="2">3.1.3.5</ecNumber>
    </recommendedName>
</protein>
<evidence type="ECO:0000256" key="2">
    <source>
        <dbReference type="ARBA" id="ARBA00012643"/>
    </source>
</evidence>
<dbReference type="Gene3D" id="3.60.21.10">
    <property type="match status" value="1"/>
</dbReference>
<dbReference type="PANTHER" id="PTHR11575:SF24">
    <property type="entry name" value="5'-NUCLEOTIDASE"/>
    <property type="match status" value="1"/>
</dbReference>
<dbReference type="EMBL" id="JAHRIO010082735">
    <property type="protein sequence ID" value="MEQ2186038.1"/>
    <property type="molecule type" value="Genomic_DNA"/>
</dbReference>
<reference evidence="3 4" key="1">
    <citation type="submission" date="2021-06" db="EMBL/GenBank/DDBJ databases">
        <authorList>
            <person name="Palmer J.M."/>
        </authorList>
    </citation>
    <scope>NUCLEOTIDE SEQUENCE [LARGE SCALE GENOMIC DNA]</scope>
    <source>
        <strain evidence="3 4">GA_2019</strain>
        <tissue evidence="3">Muscle</tissue>
    </source>
</reference>
<organism evidence="3 4">
    <name type="scientific">Goodea atripinnis</name>
    <dbReference type="NCBI Taxonomy" id="208336"/>
    <lineage>
        <taxon>Eukaryota</taxon>
        <taxon>Metazoa</taxon>
        <taxon>Chordata</taxon>
        <taxon>Craniata</taxon>
        <taxon>Vertebrata</taxon>
        <taxon>Euteleostomi</taxon>
        <taxon>Actinopterygii</taxon>
        <taxon>Neopterygii</taxon>
        <taxon>Teleostei</taxon>
        <taxon>Neoteleostei</taxon>
        <taxon>Acanthomorphata</taxon>
        <taxon>Ovalentaria</taxon>
        <taxon>Atherinomorphae</taxon>
        <taxon>Cyprinodontiformes</taxon>
        <taxon>Goodeidae</taxon>
        <taxon>Goodea</taxon>
    </lineage>
</organism>
<evidence type="ECO:0000313" key="3">
    <source>
        <dbReference type="EMBL" id="MEQ2186038.1"/>
    </source>
</evidence>
<gene>
    <name evidence="3" type="primary">NT5E_1</name>
    <name evidence="3" type="ORF">GOODEAATRI_024584</name>
</gene>
<dbReference type="Proteomes" id="UP001476798">
    <property type="component" value="Unassembled WGS sequence"/>
</dbReference>
<dbReference type="PRINTS" id="PR01607">
    <property type="entry name" value="APYRASEFAMLY"/>
</dbReference>
<comment type="caution">
    <text evidence="3">The sequence shown here is derived from an EMBL/GenBank/DDBJ whole genome shotgun (WGS) entry which is preliminary data.</text>
</comment>
<dbReference type="EC" id="3.1.3.5" evidence="2"/>
<sequence>DEVSALQPQVDKLATLGVNKIIALGHSGFTVDRLIARKVRGVDVVIGGHTNTFLYTGTAVSMSV</sequence>
<dbReference type="InterPro" id="IPR029052">
    <property type="entry name" value="Metallo-depent_PP-like"/>
</dbReference>
<proteinExistence type="predicted"/>